<sequence>MAVPRFKTSALPLIPQDVVSNMEVVMDCMSDVREMMHALRTKFGDAKDMADQAGYPADITSYTKELERHREEARQIQDECQSMMSDVGKKVDKLKELALAPPETFPSLIGTFDAQVRLFLLRLLPQVIKDEESLLDVHPKVKELIEQDLDLKYRSGPSSTQLAAETERVSELETEVQVLAAKVNLLQVETRKQRSAASLQNKNHTAAFNKLNQEHVRALEASEGQVEALEDKVSKVQRLKDEHKKRGDQYKQAHNLQAKISTKYLTEKQELTKALNAANETILSQEEEIEKLKRQVQEYSLAKDDSSTALKTLNETCIALQNEKASLRRAAKQDMENLRSDHDTALAELQAEWEQAKDQVKEAHLRLDAAQEDIDKLQREKDKLRKELGTARDIRNEQRTNMKKLKDELQDQVKTVGDLREEKQALQDDLEGEQRKVVNLQRSVQRGQQRVDKLVADQDRYKKNEQALHGQLQDGAVESETVVRTLQNQLVSLQDRLDNTEDERVAAIGSLNEAFSKTEAAIEQYRKIRKAYQSAQEENKKIFKEKKEKISSLEEANQGLQGRVNDLTRQNDSLIQEKNNAEAKAKDAATHLSTEQKLVQQRTTAWEAARTALTNETAAKDRLQLQYDKLTTQLKVDAQQIANLSNSLQNSGQEQEALQHSLRKQAEQHEKTLAAWKETHKAATESDQLWRESFGKRLDQDYREKASQLKQQYNAEVEQARYAKLMAEKAEQRLQETNTQLEQTLLQAQITARTASNDLTTERTTHQLALQELQDADAWKLQATKVFLSRLCQVPTDNIDGLTDLVHEIQAPRGYVVARHLVEPPLWRVLDTWGREDDIVAQPKDTIPTNAEILLLQLLGGATVGCLATRQCHWRLQRLLSAIASSSELHIGLMDRLATAFVQGIVPKTAIGSSQTDSAGSKRKQDLKRLFANTNMVMSSM</sequence>
<keyword evidence="3" id="KW-1185">Reference proteome</keyword>
<evidence type="ECO:0000313" key="2">
    <source>
        <dbReference type="EMBL" id="KAJ4392249.1"/>
    </source>
</evidence>
<dbReference type="Proteomes" id="UP001140453">
    <property type="component" value="Unassembled WGS sequence"/>
</dbReference>
<proteinExistence type="predicted"/>
<protein>
    <submittedName>
        <fullName evidence="2">Uncharacterized protein</fullName>
    </submittedName>
</protein>
<keyword evidence="1" id="KW-0175">Coiled coil</keyword>
<gene>
    <name evidence="2" type="ORF">N0V93_005874</name>
</gene>
<evidence type="ECO:0000256" key="1">
    <source>
        <dbReference type="SAM" id="Coils"/>
    </source>
</evidence>
<feature type="coiled-coil region" evidence="1">
    <location>
        <begin position="162"/>
        <end position="450"/>
    </location>
</feature>
<name>A0A9W8YXG1_9PEZI</name>
<comment type="caution">
    <text evidence="2">The sequence shown here is derived from an EMBL/GenBank/DDBJ whole genome shotgun (WGS) entry which is preliminary data.</text>
</comment>
<feature type="coiled-coil region" evidence="1">
    <location>
        <begin position="659"/>
        <end position="751"/>
    </location>
</feature>
<dbReference type="AlphaFoldDB" id="A0A9W8YXG1"/>
<organism evidence="2 3">
    <name type="scientific">Gnomoniopsis smithogilvyi</name>
    <dbReference type="NCBI Taxonomy" id="1191159"/>
    <lineage>
        <taxon>Eukaryota</taxon>
        <taxon>Fungi</taxon>
        <taxon>Dikarya</taxon>
        <taxon>Ascomycota</taxon>
        <taxon>Pezizomycotina</taxon>
        <taxon>Sordariomycetes</taxon>
        <taxon>Sordariomycetidae</taxon>
        <taxon>Diaporthales</taxon>
        <taxon>Gnomoniaceae</taxon>
        <taxon>Gnomoniopsis</taxon>
    </lineage>
</organism>
<feature type="coiled-coil region" evidence="1">
    <location>
        <begin position="59"/>
        <end position="86"/>
    </location>
</feature>
<feature type="coiled-coil region" evidence="1">
    <location>
        <begin position="476"/>
        <end position="633"/>
    </location>
</feature>
<dbReference type="EMBL" id="JAPEVB010000003">
    <property type="protein sequence ID" value="KAJ4392249.1"/>
    <property type="molecule type" value="Genomic_DNA"/>
</dbReference>
<reference evidence="2" key="1">
    <citation type="submission" date="2022-10" db="EMBL/GenBank/DDBJ databases">
        <title>Tapping the CABI collections for fungal endophytes: first genome assemblies for Collariella, Neodidymelliopsis, Ascochyta clinopodiicola, Didymella pomorum, Didymosphaeria variabile, Neocosmospora piperis and Neocucurbitaria cava.</title>
        <authorList>
            <person name="Hill R."/>
        </authorList>
    </citation>
    <scope>NUCLEOTIDE SEQUENCE</scope>
    <source>
        <strain evidence="2">IMI 355082</strain>
    </source>
</reference>
<accession>A0A9W8YXG1</accession>
<evidence type="ECO:0000313" key="3">
    <source>
        <dbReference type="Proteomes" id="UP001140453"/>
    </source>
</evidence>